<comment type="pathway">
    <text evidence="5">Cofactor biosynthesis; coenzyme A biosynthesis; CoA from (R)-pantothenate: step 5/5.</text>
</comment>
<comment type="catalytic activity">
    <reaction evidence="5">
        <text>3'-dephospho-CoA + ATP = ADP + CoA + H(+)</text>
        <dbReference type="Rhea" id="RHEA:18245"/>
        <dbReference type="ChEBI" id="CHEBI:15378"/>
        <dbReference type="ChEBI" id="CHEBI:30616"/>
        <dbReference type="ChEBI" id="CHEBI:57287"/>
        <dbReference type="ChEBI" id="CHEBI:57328"/>
        <dbReference type="ChEBI" id="CHEBI:456216"/>
        <dbReference type="EC" id="2.7.1.24"/>
    </reaction>
</comment>
<dbReference type="CDD" id="cd02022">
    <property type="entry name" value="DPCK"/>
    <property type="match status" value="1"/>
</dbReference>
<dbReference type="EMBL" id="JAEDAL010000002">
    <property type="protein sequence ID" value="MBH9552453.1"/>
    <property type="molecule type" value="Genomic_DNA"/>
</dbReference>
<dbReference type="PROSITE" id="PS51219">
    <property type="entry name" value="DPCK"/>
    <property type="match status" value="1"/>
</dbReference>
<keyword evidence="5" id="KW-0963">Cytoplasm</keyword>
<dbReference type="NCBIfam" id="TIGR00152">
    <property type="entry name" value="dephospho-CoA kinase"/>
    <property type="match status" value="1"/>
</dbReference>
<evidence type="ECO:0000256" key="6">
    <source>
        <dbReference type="NCBIfam" id="TIGR00152"/>
    </source>
</evidence>
<dbReference type="HAMAP" id="MF_00376">
    <property type="entry name" value="Dephospho_CoA_kinase"/>
    <property type="match status" value="1"/>
</dbReference>
<dbReference type="GO" id="GO:0005524">
    <property type="term" value="F:ATP binding"/>
    <property type="evidence" value="ECO:0007669"/>
    <property type="project" value="UniProtKB-UniRule"/>
</dbReference>
<dbReference type="GO" id="GO:0005737">
    <property type="term" value="C:cytoplasm"/>
    <property type="evidence" value="ECO:0007669"/>
    <property type="project" value="UniProtKB-SubCell"/>
</dbReference>
<keyword evidence="3 5" id="KW-0067">ATP-binding</keyword>
<dbReference type="InterPro" id="IPR001977">
    <property type="entry name" value="Depp_CoAkinase"/>
</dbReference>
<evidence type="ECO:0000313" key="8">
    <source>
        <dbReference type="Proteomes" id="UP000620139"/>
    </source>
</evidence>
<dbReference type="EC" id="2.7.1.24" evidence="5 6"/>
<dbReference type="GO" id="GO:0015937">
    <property type="term" value="P:coenzyme A biosynthetic process"/>
    <property type="evidence" value="ECO:0007669"/>
    <property type="project" value="UniProtKB-UniRule"/>
</dbReference>
<feature type="binding site" evidence="5">
    <location>
        <begin position="10"/>
        <end position="15"/>
    </location>
    <ligand>
        <name>ATP</name>
        <dbReference type="ChEBI" id="CHEBI:30616"/>
    </ligand>
</feature>
<keyword evidence="5 7" id="KW-0418">Kinase</keyword>
<comment type="subcellular location">
    <subcellularLocation>
        <location evidence="5">Cytoplasm</location>
    </subcellularLocation>
</comment>
<comment type="function">
    <text evidence="5">Catalyzes the phosphorylation of the 3'-hydroxyl group of dephosphocoenzyme A to form coenzyme A.</text>
</comment>
<gene>
    <name evidence="5" type="primary">coaE</name>
    <name evidence="7" type="ORF">I7X43_06255</name>
</gene>
<evidence type="ECO:0000256" key="1">
    <source>
        <dbReference type="ARBA" id="ARBA00009018"/>
    </source>
</evidence>
<keyword evidence="2 5" id="KW-0547">Nucleotide-binding</keyword>
<dbReference type="SUPFAM" id="SSF52540">
    <property type="entry name" value="P-loop containing nucleoside triphosphate hydrolases"/>
    <property type="match status" value="1"/>
</dbReference>
<evidence type="ECO:0000256" key="2">
    <source>
        <dbReference type="ARBA" id="ARBA00022741"/>
    </source>
</evidence>
<dbReference type="GO" id="GO:0004140">
    <property type="term" value="F:dephospho-CoA kinase activity"/>
    <property type="evidence" value="ECO:0007669"/>
    <property type="project" value="UniProtKB-UniRule"/>
</dbReference>
<accession>A0A931NAG6</accession>
<name>A0A931NAG6_9BURK</name>
<keyword evidence="8" id="KW-1185">Reference proteome</keyword>
<dbReference type="RefSeq" id="WP_198100063.1">
    <property type="nucleotide sequence ID" value="NZ_JAEDAL010000002.1"/>
</dbReference>
<evidence type="ECO:0000313" key="7">
    <source>
        <dbReference type="EMBL" id="MBH9552453.1"/>
    </source>
</evidence>
<dbReference type="AlphaFoldDB" id="A0A931NAG6"/>
<organism evidence="7 8">
    <name type="scientific">Inhella gelatinilytica</name>
    <dbReference type="NCBI Taxonomy" id="2795030"/>
    <lineage>
        <taxon>Bacteria</taxon>
        <taxon>Pseudomonadati</taxon>
        <taxon>Pseudomonadota</taxon>
        <taxon>Betaproteobacteria</taxon>
        <taxon>Burkholderiales</taxon>
        <taxon>Sphaerotilaceae</taxon>
        <taxon>Inhella</taxon>
    </lineage>
</organism>
<reference evidence="7" key="1">
    <citation type="submission" date="2020-12" db="EMBL/GenBank/DDBJ databases">
        <title>The genome sequence of Inhella sp. 4Y17.</title>
        <authorList>
            <person name="Liu Y."/>
        </authorList>
    </citation>
    <scope>NUCLEOTIDE SEQUENCE</scope>
    <source>
        <strain evidence="7">4Y10</strain>
    </source>
</reference>
<evidence type="ECO:0000256" key="4">
    <source>
        <dbReference type="ARBA" id="ARBA00022993"/>
    </source>
</evidence>
<protein>
    <recommendedName>
        <fullName evidence="5 6">Dephospho-CoA kinase</fullName>
        <ecNumber evidence="5 6">2.7.1.24</ecNumber>
    </recommendedName>
    <alternativeName>
        <fullName evidence="5">Dephosphocoenzyme A kinase</fullName>
    </alternativeName>
</protein>
<sequence>MRIGLTGGIASGKSTAARWWHQQSIPVIDTDALAHSLTGPGGSALPQLVTRFGPDLVSTKNGMDRQAMRSLILVDPRAKRDLEGVLHPLIAEEADRLAANHDWVIFDVPLLTETGGWRPRVDRVLVVDCSEATQIRRASSRAGWNPTQAADVIRLQASRQARRNVADACLFNDTDDLQSLHQQLAFVARNWGWVVKEFSP</sequence>
<keyword evidence="5 7" id="KW-0808">Transferase</keyword>
<dbReference type="Pfam" id="PF01121">
    <property type="entry name" value="CoaE"/>
    <property type="match status" value="1"/>
</dbReference>
<dbReference type="Gene3D" id="3.40.50.300">
    <property type="entry name" value="P-loop containing nucleotide triphosphate hydrolases"/>
    <property type="match status" value="1"/>
</dbReference>
<evidence type="ECO:0000256" key="3">
    <source>
        <dbReference type="ARBA" id="ARBA00022840"/>
    </source>
</evidence>
<dbReference type="PANTHER" id="PTHR10695:SF46">
    <property type="entry name" value="BIFUNCTIONAL COENZYME A SYNTHASE-RELATED"/>
    <property type="match status" value="1"/>
</dbReference>
<dbReference type="Proteomes" id="UP000620139">
    <property type="component" value="Unassembled WGS sequence"/>
</dbReference>
<dbReference type="PANTHER" id="PTHR10695">
    <property type="entry name" value="DEPHOSPHO-COA KINASE-RELATED"/>
    <property type="match status" value="1"/>
</dbReference>
<comment type="similarity">
    <text evidence="1 5">Belongs to the CoaE family.</text>
</comment>
<keyword evidence="4 5" id="KW-0173">Coenzyme A biosynthesis</keyword>
<comment type="caution">
    <text evidence="7">The sequence shown here is derived from an EMBL/GenBank/DDBJ whole genome shotgun (WGS) entry which is preliminary data.</text>
</comment>
<evidence type="ECO:0000256" key="5">
    <source>
        <dbReference type="HAMAP-Rule" id="MF_00376"/>
    </source>
</evidence>
<dbReference type="InterPro" id="IPR027417">
    <property type="entry name" value="P-loop_NTPase"/>
</dbReference>
<proteinExistence type="inferred from homology"/>